<feature type="region of interest" description="Disordered" evidence="5">
    <location>
        <begin position="140"/>
        <end position="167"/>
    </location>
</feature>
<dbReference type="PANTHER" id="PTHR30055">
    <property type="entry name" value="HTH-TYPE TRANSCRIPTIONAL REGULATOR RUTR"/>
    <property type="match status" value="1"/>
</dbReference>
<evidence type="ECO:0000313" key="7">
    <source>
        <dbReference type="EMBL" id="PPL17790.1"/>
    </source>
</evidence>
<gene>
    <name evidence="7" type="ORF">GY24_11035</name>
</gene>
<sequence>MGRSSGTKRAILDAALELAATRGITGTTMDDVAERAGVAKGSLYYNFSSKDQLFEALLEEGVGALAENLRAARGTLVGWEAIEALVGALLDRIAANASLAKLMASEIFRTDRAWQKTLFALRHEALAVFAEAIAEANSPASEPGAQLSGAQLSGAQPSGAQGADAGAPASGTSTIMAASVFGAVLMSGLEWLVFEPERGRDEVADAILASLSGAFAPR</sequence>
<dbReference type="Gene3D" id="1.10.10.60">
    <property type="entry name" value="Homeodomain-like"/>
    <property type="match status" value="1"/>
</dbReference>
<reference evidence="7 8" key="1">
    <citation type="journal article" date="2008" name="Int. J. Syst. Evol. Microbiol.">
        <title>Leifsonia pindariensis sp. nov., isolated from the Pindari glacier of the Indian Himalayas, and emended description of the genus Leifsonia.</title>
        <authorList>
            <person name="Reddy G.S."/>
            <person name="Prabagaran S.R."/>
            <person name="Shivaji S."/>
        </authorList>
    </citation>
    <scope>NUCLEOTIDE SEQUENCE [LARGE SCALE GENOMIC DNA]</scope>
    <source>
        <strain evidence="7 8">PON 10</strain>
    </source>
</reference>
<dbReference type="PRINTS" id="PR00455">
    <property type="entry name" value="HTHTETR"/>
</dbReference>
<proteinExistence type="predicted"/>
<dbReference type="PROSITE" id="PS50977">
    <property type="entry name" value="HTH_TETR_2"/>
    <property type="match status" value="1"/>
</dbReference>
<evidence type="ECO:0000256" key="5">
    <source>
        <dbReference type="SAM" id="MobiDB-lite"/>
    </source>
</evidence>
<keyword evidence="1" id="KW-0805">Transcription regulation</keyword>
<keyword evidence="3" id="KW-0804">Transcription</keyword>
<dbReference type="Proteomes" id="UP000237755">
    <property type="component" value="Unassembled WGS sequence"/>
</dbReference>
<evidence type="ECO:0000256" key="2">
    <source>
        <dbReference type="ARBA" id="ARBA00023125"/>
    </source>
</evidence>
<name>A0ABX5AUD7_9MICO</name>
<dbReference type="SUPFAM" id="SSF46689">
    <property type="entry name" value="Homeodomain-like"/>
    <property type="match status" value="1"/>
</dbReference>
<evidence type="ECO:0000256" key="4">
    <source>
        <dbReference type="PROSITE-ProRule" id="PRU00335"/>
    </source>
</evidence>
<accession>A0ABX5AUD7</accession>
<evidence type="ECO:0000259" key="6">
    <source>
        <dbReference type="PROSITE" id="PS50977"/>
    </source>
</evidence>
<dbReference type="Pfam" id="PF00440">
    <property type="entry name" value="TetR_N"/>
    <property type="match status" value="1"/>
</dbReference>
<evidence type="ECO:0000313" key="8">
    <source>
        <dbReference type="Proteomes" id="UP000237755"/>
    </source>
</evidence>
<feature type="compositionally biased region" description="Polar residues" evidence="5">
    <location>
        <begin position="148"/>
        <end position="159"/>
    </location>
</feature>
<evidence type="ECO:0000256" key="1">
    <source>
        <dbReference type="ARBA" id="ARBA00023015"/>
    </source>
</evidence>
<protein>
    <recommendedName>
        <fullName evidence="6">HTH tetR-type domain-containing protein</fullName>
    </recommendedName>
</protein>
<organism evidence="7 8">
    <name type="scientific">Microterricola pindariensis</name>
    <dbReference type="NCBI Taxonomy" id="478010"/>
    <lineage>
        <taxon>Bacteria</taxon>
        <taxon>Bacillati</taxon>
        <taxon>Actinomycetota</taxon>
        <taxon>Actinomycetes</taxon>
        <taxon>Micrococcales</taxon>
        <taxon>Microbacteriaceae</taxon>
        <taxon>Microterricola</taxon>
    </lineage>
</organism>
<evidence type="ECO:0000256" key="3">
    <source>
        <dbReference type="ARBA" id="ARBA00023163"/>
    </source>
</evidence>
<dbReference type="InterPro" id="IPR009057">
    <property type="entry name" value="Homeodomain-like_sf"/>
</dbReference>
<dbReference type="InterPro" id="IPR001647">
    <property type="entry name" value="HTH_TetR"/>
</dbReference>
<comment type="caution">
    <text evidence="7">The sequence shown here is derived from an EMBL/GenBank/DDBJ whole genome shotgun (WGS) entry which is preliminary data.</text>
</comment>
<dbReference type="RefSeq" id="WP_104475704.1">
    <property type="nucleotide sequence ID" value="NZ_MPZN01000035.1"/>
</dbReference>
<keyword evidence="8" id="KW-1185">Reference proteome</keyword>
<dbReference type="InterPro" id="IPR050109">
    <property type="entry name" value="HTH-type_TetR-like_transc_reg"/>
</dbReference>
<dbReference type="PANTHER" id="PTHR30055:SF234">
    <property type="entry name" value="HTH-TYPE TRANSCRIPTIONAL REGULATOR BETI"/>
    <property type="match status" value="1"/>
</dbReference>
<dbReference type="Gene3D" id="1.10.357.10">
    <property type="entry name" value="Tetracycline Repressor, domain 2"/>
    <property type="match status" value="1"/>
</dbReference>
<dbReference type="EMBL" id="MPZN01000035">
    <property type="protein sequence ID" value="PPL17790.1"/>
    <property type="molecule type" value="Genomic_DNA"/>
</dbReference>
<feature type="domain" description="HTH tetR-type" evidence="6">
    <location>
        <begin position="5"/>
        <end position="65"/>
    </location>
</feature>
<feature type="DNA-binding region" description="H-T-H motif" evidence="4">
    <location>
        <begin position="28"/>
        <end position="47"/>
    </location>
</feature>
<keyword evidence="2 4" id="KW-0238">DNA-binding</keyword>